<protein>
    <submittedName>
        <fullName evidence="2">Uncharacterized protein</fullName>
    </submittedName>
</protein>
<organism evidence="2 3">
    <name type="scientific">Musa troglodytarum</name>
    <name type="common">fe'i banana</name>
    <dbReference type="NCBI Taxonomy" id="320322"/>
    <lineage>
        <taxon>Eukaryota</taxon>
        <taxon>Viridiplantae</taxon>
        <taxon>Streptophyta</taxon>
        <taxon>Embryophyta</taxon>
        <taxon>Tracheophyta</taxon>
        <taxon>Spermatophyta</taxon>
        <taxon>Magnoliopsida</taxon>
        <taxon>Liliopsida</taxon>
        <taxon>Zingiberales</taxon>
        <taxon>Musaceae</taxon>
        <taxon>Musa</taxon>
    </lineage>
</organism>
<evidence type="ECO:0000313" key="2">
    <source>
        <dbReference type="EMBL" id="URE43437.1"/>
    </source>
</evidence>
<name>A0A9E7I8N7_9LILI</name>
<feature type="region of interest" description="Disordered" evidence="1">
    <location>
        <begin position="77"/>
        <end position="102"/>
    </location>
</feature>
<dbReference type="EMBL" id="CP097511">
    <property type="protein sequence ID" value="URE43437.1"/>
    <property type="molecule type" value="Genomic_DNA"/>
</dbReference>
<gene>
    <name evidence="2" type="ORF">MUK42_32705</name>
</gene>
<sequence length="134" mass="14674">MRGQEVNSEDLCWLCILPGNTEDGALDFVRFVSYDTAPKTRRQKTKKKNDKTRVETIPVGSGIKKGGEQAPWRSFFDGNNEGLDGGSSSSSTSVFSTKNQRMPSGCEMLKPLAARRLFVGIQAALIAGWTVSKQ</sequence>
<dbReference type="Proteomes" id="UP001055439">
    <property type="component" value="Chromosome 9"/>
</dbReference>
<evidence type="ECO:0000256" key="1">
    <source>
        <dbReference type="SAM" id="MobiDB-lite"/>
    </source>
</evidence>
<feature type="compositionally biased region" description="Low complexity" evidence="1">
    <location>
        <begin position="87"/>
        <end position="97"/>
    </location>
</feature>
<dbReference type="AlphaFoldDB" id="A0A9E7I8N7"/>
<reference evidence="2" key="1">
    <citation type="submission" date="2022-05" db="EMBL/GenBank/DDBJ databases">
        <title>The Musa troglodytarum L. genome provides insights into the mechanism of non-climacteric behaviour and enrichment of carotenoids.</title>
        <authorList>
            <person name="Wang J."/>
        </authorList>
    </citation>
    <scope>NUCLEOTIDE SEQUENCE</scope>
    <source>
        <tissue evidence="2">Leaf</tissue>
    </source>
</reference>
<proteinExistence type="predicted"/>
<keyword evidence="3" id="KW-1185">Reference proteome</keyword>
<evidence type="ECO:0000313" key="3">
    <source>
        <dbReference type="Proteomes" id="UP001055439"/>
    </source>
</evidence>
<accession>A0A9E7I8N7</accession>